<protein>
    <submittedName>
        <fullName evidence="2">Uncharacterized protein</fullName>
    </submittedName>
</protein>
<dbReference type="STRING" id="379508.A5E263"/>
<sequence>MSNRVFDNSENRNVIQGFNKNAQQQHKQHKQQLLNQNSKLKQDFKKRPIQTFARVPLGGKDQNTNSISLNRSKSSLTSTKFNPPRLTKSNSSLGIPAVSVLQDDVAISAPVSLSSSSASASTSSIPSTSSTRVPATSFAHSHVPILTEKSKKRVLLEALPEHLNMASPKRSKEENFTDSLMKLEIPEKPPVGRGHQLVFSLQTDKLHARHVIDRNVNNMDPMKRDLLNNKSRNDIIDELVELHWRDPIETIPEQRPGLVEEREEIYPSLFDELELQFFSTPNIVNEGDYKDEYKDKYDSGDLTIDVDYEDDIGLNDEDLRNLLD</sequence>
<evidence type="ECO:0000313" key="2">
    <source>
        <dbReference type="EMBL" id="EDK45521.1"/>
    </source>
</evidence>
<dbReference type="EMBL" id="CH981528">
    <property type="protein sequence ID" value="EDK45521.1"/>
    <property type="molecule type" value="Genomic_DNA"/>
</dbReference>
<feature type="region of interest" description="Disordered" evidence="1">
    <location>
        <begin position="54"/>
        <end position="89"/>
    </location>
</feature>
<gene>
    <name evidence="2" type="ORF">LELG_03700</name>
</gene>
<dbReference type="OMA" id="ELHWRDP"/>
<name>A5E263_LODEL</name>
<feature type="compositionally biased region" description="Polar residues" evidence="1">
    <location>
        <begin position="61"/>
        <end position="89"/>
    </location>
</feature>
<evidence type="ECO:0000256" key="1">
    <source>
        <dbReference type="SAM" id="MobiDB-lite"/>
    </source>
</evidence>
<evidence type="ECO:0000313" key="3">
    <source>
        <dbReference type="Proteomes" id="UP000001996"/>
    </source>
</evidence>
<dbReference type="InParanoid" id="A5E263"/>
<dbReference type="GeneID" id="5232018"/>
<dbReference type="KEGG" id="lel:PVL30_004528"/>
<reference evidence="2 3" key="1">
    <citation type="journal article" date="2009" name="Nature">
        <title>Evolution of pathogenicity and sexual reproduction in eight Candida genomes.</title>
        <authorList>
            <person name="Butler G."/>
            <person name="Rasmussen M.D."/>
            <person name="Lin M.F."/>
            <person name="Santos M.A."/>
            <person name="Sakthikumar S."/>
            <person name="Munro C.A."/>
            <person name="Rheinbay E."/>
            <person name="Grabherr M."/>
            <person name="Forche A."/>
            <person name="Reedy J.L."/>
            <person name="Agrafioti I."/>
            <person name="Arnaud M.B."/>
            <person name="Bates S."/>
            <person name="Brown A.J."/>
            <person name="Brunke S."/>
            <person name="Costanzo M.C."/>
            <person name="Fitzpatrick D.A."/>
            <person name="de Groot P.W."/>
            <person name="Harris D."/>
            <person name="Hoyer L.L."/>
            <person name="Hube B."/>
            <person name="Klis F.M."/>
            <person name="Kodira C."/>
            <person name="Lennard N."/>
            <person name="Logue M.E."/>
            <person name="Martin R."/>
            <person name="Neiman A.M."/>
            <person name="Nikolaou E."/>
            <person name="Quail M.A."/>
            <person name="Quinn J."/>
            <person name="Santos M.C."/>
            <person name="Schmitzberger F.F."/>
            <person name="Sherlock G."/>
            <person name="Shah P."/>
            <person name="Silverstein K.A."/>
            <person name="Skrzypek M.S."/>
            <person name="Soll D."/>
            <person name="Staggs R."/>
            <person name="Stansfield I."/>
            <person name="Stumpf M.P."/>
            <person name="Sudbery P.E."/>
            <person name="Srikantha T."/>
            <person name="Zeng Q."/>
            <person name="Berman J."/>
            <person name="Berriman M."/>
            <person name="Heitman J."/>
            <person name="Gow N.A."/>
            <person name="Lorenz M.C."/>
            <person name="Birren B.W."/>
            <person name="Kellis M."/>
            <person name="Cuomo C.A."/>
        </authorList>
    </citation>
    <scope>NUCLEOTIDE SEQUENCE [LARGE SCALE GENOMIC DNA]</scope>
    <source>
        <strain evidence="3">ATCC 11503 / BCRC 21390 / CBS 2605 / JCM 1781 / NBRC 1676 / NRRL YB-4239</strain>
    </source>
</reference>
<feature type="region of interest" description="Disordered" evidence="1">
    <location>
        <begin position="112"/>
        <end position="132"/>
    </location>
</feature>
<keyword evidence="3" id="KW-1185">Reference proteome</keyword>
<accession>A5E263</accession>
<dbReference type="HOGENOM" id="CLU_855286_0_0_1"/>
<dbReference type="AlphaFoldDB" id="A5E263"/>
<dbReference type="Proteomes" id="UP000001996">
    <property type="component" value="Unassembled WGS sequence"/>
</dbReference>
<dbReference type="OrthoDB" id="4093331at2759"/>
<organism evidence="2 3">
    <name type="scientific">Lodderomyces elongisporus (strain ATCC 11503 / CBS 2605 / JCM 1781 / NBRC 1676 / NRRL YB-4239)</name>
    <name type="common">Yeast</name>
    <name type="synonym">Saccharomyces elongisporus</name>
    <dbReference type="NCBI Taxonomy" id="379508"/>
    <lineage>
        <taxon>Eukaryota</taxon>
        <taxon>Fungi</taxon>
        <taxon>Dikarya</taxon>
        <taxon>Ascomycota</taxon>
        <taxon>Saccharomycotina</taxon>
        <taxon>Pichiomycetes</taxon>
        <taxon>Debaryomycetaceae</taxon>
        <taxon>Candida/Lodderomyces clade</taxon>
        <taxon>Lodderomyces</taxon>
    </lineage>
</organism>
<feature type="compositionally biased region" description="Low complexity" evidence="1">
    <location>
        <begin position="112"/>
        <end position="130"/>
    </location>
</feature>
<dbReference type="VEuPathDB" id="FungiDB:LELG_03700"/>
<proteinExistence type="predicted"/>